<proteinExistence type="predicted"/>
<keyword evidence="9" id="KW-1185">Reference proteome</keyword>
<dbReference type="EMBL" id="JBEPLW010000002">
    <property type="protein sequence ID" value="MET3574706.1"/>
    <property type="molecule type" value="Genomic_DNA"/>
</dbReference>
<dbReference type="PANTHER" id="PTHR35795">
    <property type="entry name" value="SLR1885 PROTEIN"/>
    <property type="match status" value="1"/>
</dbReference>
<evidence type="ECO:0000256" key="4">
    <source>
        <dbReference type="ARBA" id="ARBA00022801"/>
    </source>
</evidence>
<keyword evidence="3" id="KW-0547">Nucleotide-binding</keyword>
<dbReference type="CDD" id="cd00077">
    <property type="entry name" value="HDc"/>
    <property type="match status" value="1"/>
</dbReference>
<sequence>MEAETIKSEVEKRLPAGRFAHVLRVANTAEELARLFGEDPARARTAALLHDVAKAMPKEELREMVLSEGDPQKVLGFHHELWHAPAGALIAEREFGIADRGILNAIRFHTTGRAGMSALEQIIYTADMIEPGRDFPGVEALREESRKSLSGGVAACTAHNLCYLAGKRAGIHPDTLACYNDSLH</sequence>
<dbReference type="NCBIfam" id="TIGR00488">
    <property type="entry name" value="bis(5'-nucleosyl)-tetraphosphatase (symmetrical) YqeK"/>
    <property type="match status" value="1"/>
</dbReference>
<comment type="caution">
    <text evidence="8">The sequence shown here is derived from an EMBL/GenBank/DDBJ whole genome shotgun (WGS) entry which is preliminary data.</text>
</comment>
<dbReference type="RefSeq" id="WP_354195152.1">
    <property type="nucleotide sequence ID" value="NZ_JBEPLW010000002.1"/>
</dbReference>
<dbReference type="InterPro" id="IPR051094">
    <property type="entry name" value="Diverse_Catalytic_Enzymes"/>
</dbReference>
<evidence type="ECO:0000259" key="7">
    <source>
        <dbReference type="PROSITE" id="PS51831"/>
    </source>
</evidence>
<dbReference type="PANTHER" id="PTHR35795:SF1">
    <property type="entry name" value="BIS(5'-NUCLEOSYL)-TETRAPHOSPHATASE, SYMMETRICAL"/>
    <property type="match status" value="1"/>
</dbReference>
<dbReference type="EC" id="3.6.1.41" evidence="1"/>
<dbReference type="Pfam" id="PF01966">
    <property type="entry name" value="HD"/>
    <property type="match status" value="1"/>
</dbReference>
<name>A0ABV2G8U1_9BACL</name>
<protein>
    <recommendedName>
        <fullName evidence="1">bis(5'-nucleosyl)-tetraphosphatase (symmetrical)</fullName>
        <ecNumber evidence="1">3.6.1.41</ecNumber>
    </recommendedName>
</protein>
<dbReference type="InterPro" id="IPR005249">
    <property type="entry name" value="YqeK"/>
</dbReference>
<evidence type="ECO:0000313" key="8">
    <source>
        <dbReference type="EMBL" id="MET3574706.1"/>
    </source>
</evidence>
<dbReference type="Proteomes" id="UP001549099">
    <property type="component" value="Unassembled WGS sequence"/>
</dbReference>
<evidence type="ECO:0000256" key="2">
    <source>
        <dbReference type="ARBA" id="ARBA00022723"/>
    </source>
</evidence>
<reference evidence="8 9" key="1">
    <citation type="submission" date="2024-06" db="EMBL/GenBank/DDBJ databases">
        <title>Genomic Encyclopedia of Type Strains, Phase IV (KMG-IV): sequencing the most valuable type-strain genomes for metagenomic binning, comparative biology and taxonomic classification.</title>
        <authorList>
            <person name="Goeker M."/>
        </authorList>
    </citation>
    <scope>NUCLEOTIDE SEQUENCE [LARGE SCALE GENOMIC DNA]</scope>
    <source>
        <strain evidence="8 9">DSM 26128</strain>
    </source>
</reference>
<keyword evidence="2" id="KW-0479">Metal-binding</keyword>
<evidence type="ECO:0000256" key="6">
    <source>
        <dbReference type="ARBA" id="ARBA00049417"/>
    </source>
</evidence>
<keyword evidence="5" id="KW-0408">Iron</keyword>
<dbReference type="InterPro" id="IPR006674">
    <property type="entry name" value="HD_domain"/>
</dbReference>
<dbReference type="GO" id="GO:0016787">
    <property type="term" value="F:hydrolase activity"/>
    <property type="evidence" value="ECO:0007669"/>
    <property type="project" value="UniProtKB-KW"/>
</dbReference>
<organism evidence="8 9">
    <name type="scientific">Bhargavaea ullalensis</name>
    <dbReference type="NCBI Taxonomy" id="1265685"/>
    <lineage>
        <taxon>Bacteria</taxon>
        <taxon>Bacillati</taxon>
        <taxon>Bacillota</taxon>
        <taxon>Bacilli</taxon>
        <taxon>Bacillales</taxon>
        <taxon>Caryophanaceae</taxon>
        <taxon>Bhargavaea</taxon>
    </lineage>
</organism>
<dbReference type="SUPFAM" id="SSF109604">
    <property type="entry name" value="HD-domain/PDEase-like"/>
    <property type="match status" value="1"/>
</dbReference>
<dbReference type="InterPro" id="IPR003607">
    <property type="entry name" value="HD/PDEase_dom"/>
</dbReference>
<dbReference type="InterPro" id="IPR006675">
    <property type="entry name" value="HDIG_dom"/>
</dbReference>
<dbReference type="Gene3D" id="1.10.3210.10">
    <property type="entry name" value="Hypothetical protein af1432"/>
    <property type="match status" value="1"/>
</dbReference>
<accession>A0ABV2G8U1</accession>
<dbReference type="NCBIfam" id="TIGR00277">
    <property type="entry name" value="HDIG"/>
    <property type="match status" value="1"/>
</dbReference>
<evidence type="ECO:0000256" key="5">
    <source>
        <dbReference type="ARBA" id="ARBA00023004"/>
    </source>
</evidence>
<evidence type="ECO:0000256" key="3">
    <source>
        <dbReference type="ARBA" id="ARBA00022741"/>
    </source>
</evidence>
<dbReference type="PROSITE" id="PS51831">
    <property type="entry name" value="HD"/>
    <property type="match status" value="1"/>
</dbReference>
<keyword evidence="4 8" id="KW-0378">Hydrolase</keyword>
<evidence type="ECO:0000256" key="1">
    <source>
        <dbReference type="ARBA" id="ARBA00012506"/>
    </source>
</evidence>
<evidence type="ECO:0000313" key="9">
    <source>
        <dbReference type="Proteomes" id="UP001549099"/>
    </source>
</evidence>
<comment type="catalytic activity">
    <reaction evidence="6">
        <text>P(1),P(4)-bis(5'-adenosyl) tetraphosphate + H2O = 2 ADP + 2 H(+)</text>
        <dbReference type="Rhea" id="RHEA:24252"/>
        <dbReference type="ChEBI" id="CHEBI:15377"/>
        <dbReference type="ChEBI" id="CHEBI:15378"/>
        <dbReference type="ChEBI" id="CHEBI:58141"/>
        <dbReference type="ChEBI" id="CHEBI:456216"/>
        <dbReference type="EC" id="3.6.1.41"/>
    </reaction>
</comment>
<gene>
    <name evidence="8" type="ORF">ABID49_000588</name>
</gene>
<dbReference type="SMART" id="SM00471">
    <property type="entry name" value="HDc"/>
    <property type="match status" value="1"/>
</dbReference>
<feature type="domain" description="HD" evidence="7">
    <location>
        <begin position="18"/>
        <end position="132"/>
    </location>
</feature>